<feature type="non-terminal residue" evidence="3">
    <location>
        <position position="282"/>
    </location>
</feature>
<feature type="domain" description="Transposase DDE" evidence="2">
    <location>
        <begin position="201"/>
        <end position="281"/>
    </location>
</feature>
<dbReference type="Pfam" id="PF13751">
    <property type="entry name" value="DDE_Tnp_1_6"/>
    <property type="match status" value="1"/>
</dbReference>
<comment type="caution">
    <text evidence="3">The sequence shown here is derived from an EMBL/GenBank/DDBJ whole genome shotgun (WGS) entry which is preliminary data.</text>
</comment>
<dbReference type="GO" id="GO:0006313">
    <property type="term" value="P:DNA transposition"/>
    <property type="evidence" value="ECO:0007669"/>
    <property type="project" value="InterPro"/>
</dbReference>
<reference evidence="3 4" key="1">
    <citation type="submission" date="2020-03" db="EMBL/GenBank/DDBJ databases">
        <title>Soil Listeria distribution.</title>
        <authorList>
            <person name="Liao J."/>
            <person name="Wiedmann M."/>
        </authorList>
    </citation>
    <scope>NUCLEOTIDE SEQUENCE [LARGE SCALE GENOMIC DNA]</scope>
    <source>
        <strain evidence="3 4">FSL L7-1829</strain>
    </source>
</reference>
<evidence type="ECO:0000313" key="3">
    <source>
        <dbReference type="EMBL" id="MBC1324446.1"/>
    </source>
</evidence>
<dbReference type="InterPro" id="IPR002559">
    <property type="entry name" value="Transposase_11"/>
</dbReference>
<evidence type="ECO:0000313" key="4">
    <source>
        <dbReference type="Proteomes" id="UP000522007"/>
    </source>
</evidence>
<dbReference type="EMBL" id="JAAROP010000049">
    <property type="protein sequence ID" value="MBC1324446.1"/>
    <property type="molecule type" value="Genomic_DNA"/>
</dbReference>
<organism evidence="3 4">
    <name type="scientific">Listeria welshimeri</name>
    <dbReference type="NCBI Taxonomy" id="1643"/>
    <lineage>
        <taxon>Bacteria</taxon>
        <taxon>Bacillati</taxon>
        <taxon>Bacillota</taxon>
        <taxon>Bacilli</taxon>
        <taxon>Bacillales</taxon>
        <taxon>Listeriaceae</taxon>
        <taxon>Listeria</taxon>
    </lineage>
</organism>
<gene>
    <name evidence="3" type="ORF">HB853_16130</name>
</gene>
<protein>
    <submittedName>
        <fullName evidence="3">Transposase</fullName>
    </submittedName>
</protein>
<feature type="domain" description="Transposase IS4-like" evidence="1">
    <location>
        <begin position="21"/>
        <end position="182"/>
    </location>
</feature>
<evidence type="ECO:0000259" key="1">
    <source>
        <dbReference type="Pfam" id="PF01609"/>
    </source>
</evidence>
<dbReference type="PANTHER" id="PTHR33408:SF2">
    <property type="entry name" value="TRANSPOSASE DDE DOMAIN-CONTAINING PROTEIN"/>
    <property type="match status" value="1"/>
</dbReference>
<dbReference type="PANTHER" id="PTHR33408">
    <property type="entry name" value="TRANSPOSASE"/>
    <property type="match status" value="1"/>
</dbReference>
<feature type="non-terminal residue" evidence="3">
    <location>
        <position position="1"/>
    </location>
</feature>
<dbReference type="GO" id="GO:0004803">
    <property type="term" value="F:transposase activity"/>
    <property type="evidence" value="ECO:0007669"/>
    <property type="project" value="InterPro"/>
</dbReference>
<dbReference type="InterPro" id="IPR025668">
    <property type="entry name" value="Tnp_DDE_dom"/>
</dbReference>
<dbReference type="Proteomes" id="UP000522007">
    <property type="component" value="Unassembled WGS sequence"/>
</dbReference>
<dbReference type="Pfam" id="PF01609">
    <property type="entry name" value="DDE_Tnp_1"/>
    <property type="match status" value="1"/>
</dbReference>
<dbReference type="GO" id="GO:0003677">
    <property type="term" value="F:DNA binding"/>
    <property type="evidence" value="ECO:0007669"/>
    <property type="project" value="InterPro"/>
</dbReference>
<name>A0A7X0T895_LISWE</name>
<dbReference type="AlphaFoldDB" id="A0A7X0T895"/>
<accession>A0A7X0T895</accession>
<evidence type="ECO:0000259" key="2">
    <source>
        <dbReference type="Pfam" id="PF13751"/>
    </source>
</evidence>
<sequence length="282" mass="32927">FEHIFYRILKQAMDAGLVEPNVAFVDSTHVKANANKHKFHKKLIRKETRVYQEVLEDEINVSRVAEGKKPFARKENREEKEVKISDTDPESGYYVKGEREKQFAYSFHTACDTNGFILGSIITPGNIHDSQQLIPLIEKLKNTLATPTVVVADAGYKTPIIAKYLWSQGIEAVLPYTRPKGKEGLFSKRSFLYDHYLDSYICPNETLLSYVRTTRDGYRLYKSCSSHCSSCSLLKNCTLNKQKEKTILRHLWEPYLEVSEELRYTERHKKWYKRRKETIERC</sequence>
<proteinExistence type="predicted"/>